<organism evidence="2 3">
    <name type="scientific">Flavilitoribacter nigricans (strain ATCC 23147 / DSM 23189 / NBRC 102662 / NCIMB 1420 / SS-2)</name>
    <name type="common">Lewinella nigricans</name>
    <dbReference type="NCBI Taxonomy" id="1122177"/>
    <lineage>
        <taxon>Bacteria</taxon>
        <taxon>Pseudomonadati</taxon>
        <taxon>Bacteroidota</taxon>
        <taxon>Saprospiria</taxon>
        <taxon>Saprospirales</taxon>
        <taxon>Lewinellaceae</taxon>
        <taxon>Flavilitoribacter</taxon>
    </lineage>
</organism>
<dbReference type="Proteomes" id="UP000223913">
    <property type="component" value="Unassembled WGS sequence"/>
</dbReference>
<protein>
    <submittedName>
        <fullName evidence="2">Uncharacterized protein</fullName>
    </submittedName>
</protein>
<feature type="transmembrane region" description="Helical" evidence="1">
    <location>
        <begin position="12"/>
        <end position="33"/>
    </location>
</feature>
<keyword evidence="1" id="KW-0472">Membrane</keyword>
<gene>
    <name evidence="2" type="ORF">CRP01_07190</name>
</gene>
<keyword evidence="1" id="KW-1133">Transmembrane helix</keyword>
<dbReference type="EMBL" id="PDUD01000010">
    <property type="protein sequence ID" value="PHN07406.1"/>
    <property type="molecule type" value="Genomic_DNA"/>
</dbReference>
<name>A0A2D0NG99_FLAN2</name>
<sequence>MLFIHQPRIRGSIVYFLALLMFVFSAGCFHEFYKVQNTSLKNFRATVQTGTIQRADYYVLHHQGVAMHLVDPYFQEGSLHGNLSALPPYRNRNPKDYQKPTRYRPTEKYILEEVHIFINDDAEFPLEIGSYFVPDWAITEVHVYDKDKQATSASYAASILGLSIPLVITGAAIAESRERPPSFQMTTSSHYQSASCPFVYAHDGKTFRLQGEVFAGAIFPQLERHDYLPLPDITPVDHGYQIRLTNEQNEFHHINLTSLVVVEHPKNSTVLLDQTGRPHTIVAPQRPITALAPDGKDLLPLMTAKDELAYYYEAGELLQNYVDLRFQKPQASREMKLVLNARSSYWSTMMFGAMTEMLGDNYTQWAAQMADIPAENVRRMMDDQGLRLGIYLWENDQWQLVNRIENVGPIAFRDLVVPIDLSTHRGDEVRLKVEGGHLFWELDYAAADFSPNPSEVQISEYQPGYAIASDQQVYTGTLARDDDQYLEQPSGGHQVSIWYPAQPARAGFTQSVFLHSKGHYEHLRDYRGTPDMANFPQLDQAGSFIQFSKDQFELYQAQRSWLK</sequence>
<proteinExistence type="predicted"/>
<evidence type="ECO:0000256" key="1">
    <source>
        <dbReference type="SAM" id="Phobius"/>
    </source>
</evidence>
<reference evidence="2 3" key="1">
    <citation type="submission" date="2017-10" db="EMBL/GenBank/DDBJ databases">
        <title>The draft genome sequence of Lewinella nigricans NBRC 102662.</title>
        <authorList>
            <person name="Wang K."/>
        </authorList>
    </citation>
    <scope>NUCLEOTIDE SEQUENCE [LARGE SCALE GENOMIC DNA]</scope>
    <source>
        <strain evidence="2 3">NBRC 102662</strain>
    </source>
</reference>
<dbReference type="OrthoDB" id="621906at2"/>
<dbReference type="RefSeq" id="WP_099149336.1">
    <property type="nucleotide sequence ID" value="NZ_PDUD01000010.1"/>
</dbReference>
<comment type="caution">
    <text evidence="2">The sequence shown here is derived from an EMBL/GenBank/DDBJ whole genome shotgun (WGS) entry which is preliminary data.</text>
</comment>
<accession>A0A2D0NG99</accession>
<keyword evidence="1" id="KW-0812">Transmembrane</keyword>
<dbReference type="AlphaFoldDB" id="A0A2D0NG99"/>
<keyword evidence="3" id="KW-1185">Reference proteome</keyword>
<evidence type="ECO:0000313" key="3">
    <source>
        <dbReference type="Proteomes" id="UP000223913"/>
    </source>
</evidence>
<evidence type="ECO:0000313" key="2">
    <source>
        <dbReference type="EMBL" id="PHN07406.1"/>
    </source>
</evidence>